<keyword evidence="2" id="KW-0812">Transmembrane</keyword>
<dbReference type="Proteomes" id="UP000836402">
    <property type="component" value="Unassembled WGS sequence"/>
</dbReference>
<evidence type="ECO:0000256" key="2">
    <source>
        <dbReference type="SAM" id="Phobius"/>
    </source>
</evidence>
<reference evidence="4" key="3">
    <citation type="submission" date="2020-10" db="EMBL/GenBank/DDBJ databases">
        <authorList>
            <person name="Sedaghatjoo S."/>
        </authorList>
    </citation>
    <scope>NUCLEOTIDE SEQUENCE</scope>
    <source>
        <strain evidence="4">AZH3</strain>
    </source>
</reference>
<feature type="region of interest" description="Disordered" evidence="1">
    <location>
        <begin position="200"/>
        <end position="221"/>
    </location>
</feature>
<reference evidence="5" key="1">
    <citation type="submission" date="2016-04" db="EMBL/GenBank/DDBJ databases">
        <authorList>
            <person name="Nguyen H.D."/>
            <person name="Kesanakurti P."/>
            <person name="Cullis J."/>
            <person name="Levesque C.A."/>
            <person name="Hambleton S."/>
        </authorList>
    </citation>
    <scope>NUCLEOTIDE SEQUENCE</scope>
    <source>
        <strain evidence="5">DAOMC 238032</strain>
    </source>
</reference>
<evidence type="ECO:0000259" key="3">
    <source>
        <dbReference type="Pfam" id="PF13905"/>
    </source>
</evidence>
<dbReference type="InterPro" id="IPR012336">
    <property type="entry name" value="Thioredoxin-like_fold"/>
</dbReference>
<feature type="region of interest" description="Disordered" evidence="1">
    <location>
        <begin position="1"/>
        <end position="40"/>
    </location>
</feature>
<accession>A0A177UVR5</accession>
<evidence type="ECO:0000313" key="5">
    <source>
        <dbReference type="EMBL" id="KAE8265068.1"/>
    </source>
</evidence>
<gene>
    <name evidence="5" type="ORF">A4X03_0g500</name>
    <name evidence="4" type="ORF">JKIAZH3_G1749</name>
</gene>
<dbReference type="SUPFAM" id="SSF52833">
    <property type="entry name" value="Thioredoxin-like"/>
    <property type="match status" value="1"/>
</dbReference>
<evidence type="ECO:0000313" key="6">
    <source>
        <dbReference type="Proteomes" id="UP000077671"/>
    </source>
</evidence>
<evidence type="ECO:0000256" key="1">
    <source>
        <dbReference type="SAM" id="MobiDB-lite"/>
    </source>
</evidence>
<feature type="region of interest" description="Disordered" evidence="1">
    <location>
        <begin position="54"/>
        <end position="96"/>
    </location>
</feature>
<protein>
    <recommendedName>
        <fullName evidence="3">Thioredoxin-like fold domain-containing protein</fullName>
    </recommendedName>
</protein>
<dbReference type="Proteomes" id="UP000077671">
    <property type="component" value="Unassembled WGS sequence"/>
</dbReference>
<organism evidence="5 6">
    <name type="scientific">Tilletia caries</name>
    <name type="common">wheat bunt fungus</name>
    <dbReference type="NCBI Taxonomy" id="13290"/>
    <lineage>
        <taxon>Eukaryota</taxon>
        <taxon>Fungi</taxon>
        <taxon>Dikarya</taxon>
        <taxon>Basidiomycota</taxon>
        <taxon>Ustilaginomycotina</taxon>
        <taxon>Exobasidiomycetes</taxon>
        <taxon>Tilletiales</taxon>
        <taxon>Tilletiaceae</taxon>
        <taxon>Tilletia</taxon>
    </lineage>
</organism>
<keyword evidence="7" id="KW-1185">Reference proteome</keyword>
<reference evidence="5" key="2">
    <citation type="journal article" date="2019" name="IMA Fungus">
        <title>Genome sequencing and comparison of five Tilletia species to identify candidate genes for the detection of regulated species infecting wheat.</title>
        <authorList>
            <person name="Nguyen H.D.T."/>
            <person name="Sultana T."/>
            <person name="Kesanakurti P."/>
            <person name="Hambleton S."/>
        </authorList>
    </citation>
    <scope>NUCLEOTIDE SEQUENCE</scope>
    <source>
        <strain evidence="5">DAOMC 238032</strain>
    </source>
</reference>
<feature type="compositionally biased region" description="Low complexity" evidence="1">
    <location>
        <begin position="54"/>
        <end position="81"/>
    </location>
</feature>
<feature type="transmembrane region" description="Helical" evidence="2">
    <location>
        <begin position="332"/>
        <end position="350"/>
    </location>
</feature>
<dbReference type="EMBL" id="LWDD02000031">
    <property type="protein sequence ID" value="KAE8265068.1"/>
    <property type="molecule type" value="Genomic_DNA"/>
</dbReference>
<dbReference type="EMBL" id="CAJHJG010000252">
    <property type="protein sequence ID" value="CAD6899874.1"/>
    <property type="molecule type" value="Genomic_DNA"/>
</dbReference>
<evidence type="ECO:0000313" key="7">
    <source>
        <dbReference type="Proteomes" id="UP000836402"/>
    </source>
</evidence>
<keyword evidence="2" id="KW-1133">Transmembrane helix</keyword>
<name>A0A177UVR5_9BASI</name>
<feature type="domain" description="Thioredoxin-like fold" evidence="3">
    <location>
        <begin position="133"/>
        <end position="196"/>
    </location>
</feature>
<feature type="compositionally biased region" description="Low complexity" evidence="1">
    <location>
        <begin position="205"/>
        <end position="221"/>
    </location>
</feature>
<evidence type="ECO:0000313" key="4">
    <source>
        <dbReference type="EMBL" id="CAD6899874.1"/>
    </source>
</evidence>
<sequence>MSAQPMPKRSVSFGPSEDSISIDGPATGSTFLPTGAGSNNSTTLSSSFAAAFGSTTPQHQMSSTTTTTTTTTNSTTSATTSALKPALKAGTERRKRLTAPEQYQHSDPLLRRLRLVDGKGEPVNLRDFFKGVKVVGFYFSSQWAGQPLKEYHKTISEFSKRHHKEFKVIYVSVDVDEQWYKAGTKDMPWVSMVWNDGSSLPSERSPASGNSTAGPSSGSGSLLSDEHAALYNNEDFLLANEADIDESLSQNDSSGEAYLRPFSRVHLAAKLNIIAAPTLCSYHLSSRKMLDWNVRMGRLAQGRAEETWVRWEKGEPAASFGMMDVIYQKPGTFILSVAAVIYYLLVVFGGEQFNVLGKLVASFTPQGGPAIVQA</sequence>
<comment type="caution">
    <text evidence="5">The sequence shown here is derived from an EMBL/GenBank/DDBJ whole genome shotgun (WGS) entry which is preliminary data.</text>
</comment>
<dbReference type="Pfam" id="PF13905">
    <property type="entry name" value="Thioredoxin_8"/>
    <property type="match status" value="1"/>
</dbReference>
<keyword evidence="2" id="KW-0472">Membrane</keyword>
<dbReference type="AlphaFoldDB" id="A0A177UVR5"/>
<dbReference type="Gene3D" id="3.40.30.10">
    <property type="entry name" value="Glutaredoxin"/>
    <property type="match status" value="1"/>
</dbReference>
<dbReference type="InterPro" id="IPR036249">
    <property type="entry name" value="Thioredoxin-like_sf"/>
</dbReference>
<proteinExistence type="predicted"/>